<evidence type="ECO:0000313" key="2">
    <source>
        <dbReference type="Proteomes" id="UP000827092"/>
    </source>
</evidence>
<name>A0AAV6TF22_9ARAC</name>
<protein>
    <submittedName>
        <fullName evidence="1">Uncharacterized protein</fullName>
    </submittedName>
</protein>
<keyword evidence="2" id="KW-1185">Reference proteome</keyword>
<dbReference type="Proteomes" id="UP000827092">
    <property type="component" value="Unassembled WGS sequence"/>
</dbReference>
<sequence length="194" mass="20512">MAPRGWAYTGAAFGRASPVEVYAAGSRRAGFGLLFKVGRGEPPGPPPVSDLLGVVNKYSSEAPLGLKLEKGFQSEKAVLKKGQSVLRVGEIRFPNEGVLPKKQTHVVFFSLPGRKGNGGLKFPPNPGHGEGAFGTKCGNATEPETFDGGPRGKRVFFSCKSSGPRNRLSRGIRGGCFRKKTPSLSVSGAPCWPL</sequence>
<dbReference type="AlphaFoldDB" id="A0AAV6TF22"/>
<organism evidence="1 2">
    <name type="scientific">Oedothorax gibbosus</name>
    <dbReference type="NCBI Taxonomy" id="931172"/>
    <lineage>
        <taxon>Eukaryota</taxon>
        <taxon>Metazoa</taxon>
        <taxon>Ecdysozoa</taxon>
        <taxon>Arthropoda</taxon>
        <taxon>Chelicerata</taxon>
        <taxon>Arachnida</taxon>
        <taxon>Araneae</taxon>
        <taxon>Araneomorphae</taxon>
        <taxon>Entelegynae</taxon>
        <taxon>Araneoidea</taxon>
        <taxon>Linyphiidae</taxon>
        <taxon>Erigoninae</taxon>
        <taxon>Oedothorax</taxon>
    </lineage>
</organism>
<gene>
    <name evidence="1" type="ORF">JTE90_009294</name>
</gene>
<comment type="caution">
    <text evidence="1">The sequence shown here is derived from an EMBL/GenBank/DDBJ whole genome shotgun (WGS) entry which is preliminary data.</text>
</comment>
<accession>A0AAV6TF22</accession>
<dbReference type="EMBL" id="JAFNEN010005552">
    <property type="protein sequence ID" value="KAG8170389.1"/>
    <property type="molecule type" value="Genomic_DNA"/>
</dbReference>
<evidence type="ECO:0000313" key="1">
    <source>
        <dbReference type="EMBL" id="KAG8170389.1"/>
    </source>
</evidence>
<proteinExistence type="predicted"/>
<reference evidence="1 2" key="1">
    <citation type="journal article" date="2022" name="Nat. Ecol. Evol.">
        <title>A masculinizing supergene underlies an exaggerated male reproductive morph in a spider.</title>
        <authorList>
            <person name="Hendrickx F."/>
            <person name="De Corte Z."/>
            <person name="Sonet G."/>
            <person name="Van Belleghem S.M."/>
            <person name="Kostlbacher S."/>
            <person name="Vangestel C."/>
        </authorList>
    </citation>
    <scope>NUCLEOTIDE SEQUENCE [LARGE SCALE GENOMIC DNA]</scope>
    <source>
        <strain evidence="1">W744_W776</strain>
    </source>
</reference>